<organism evidence="1">
    <name type="scientific">human gut metagenome</name>
    <dbReference type="NCBI Taxonomy" id="408170"/>
    <lineage>
        <taxon>unclassified sequences</taxon>
        <taxon>metagenomes</taxon>
        <taxon>organismal metagenomes</taxon>
    </lineage>
</organism>
<proteinExistence type="predicted"/>
<accession>W1YAZ1</accession>
<gene>
    <name evidence="1" type="ORF">Q604_UNBC06387G0001</name>
</gene>
<name>W1YAZ1_9ZZZZ</name>
<reference evidence="1" key="1">
    <citation type="submission" date="2013-12" db="EMBL/GenBank/DDBJ databases">
        <title>A Varibaculum cambriense genome reconstructed from a premature infant gut community with otherwise low bacterial novelty that shifts toward anaerobic metabolism during the third week of life.</title>
        <authorList>
            <person name="Brown C.T."/>
            <person name="Sharon I."/>
            <person name="Thomas B.C."/>
            <person name="Castelle C.J."/>
            <person name="Morowitz M.J."/>
            <person name="Banfield J.F."/>
        </authorList>
    </citation>
    <scope>NUCLEOTIDE SEQUENCE</scope>
</reference>
<evidence type="ECO:0000313" key="1">
    <source>
        <dbReference type="EMBL" id="ETJ39738.1"/>
    </source>
</evidence>
<protein>
    <submittedName>
        <fullName evidence="1">VtaA3</fullName>
    </submittedName>
</protein>
<feature type="non-terminal residue" evidence="1">
    <location>
        <position position="68"/>
    </location>
</feature>
<feature type="non-terminal residue" evidence="1">
    <location>
        <position position="1"/>
    </location>
</feature>
<dbReference type="AlphaFoldDB" id="W1YAZ1"/>
<sequence length="68" mass="7182">KSAKTEVEAGDNVTVTSREGDNGQTIYKVSATGVNLGDAELNYTANNGAKQKVKLSEGLNFVDGNYTK</sequence>
<comment type="caution">
    <text evidence="1">The sequence shown here is derived from an EMBL/GenBank/DDBJ whole genome shotgun (WGS) entry which is preliminary data.</text>
</comment>
<dbReference type="EMBL" id="AZMM01006387">
    <property type="protein sequence ID" value="ETJ39738.1"/>
    <property type="molecule type" value="Genomic_DNA"/>
</dbReference>